<name>I8J5F2_9BACL</name>
<evidence type="ECO:0000256" key="12">
    <source>
        <dbReference type="HAMAP-Rule" id="MF_01014"/>
    </source>
</evidence>
<dbReference type="AlphaFoldDB" id="I8J5F2"/>
<evidence type="ECO:0000256" key="10">
    <source>
        <dbReference type="ARBA" id="ARBA00023235"/>
    </source>
</evidence>
<dbReference type="InterPro" id="IPR013785">
    <property type="entry name" value="Aldolase_TIM"/>
</dbReference>
<feature type="active site" description="Proton acceptor" evidence="12">
    <location>
        <position position="11"/>
    </location>
</feature>
<evidence type="ECO:0000313" key="16">
    <source>
        <dbReference type="Proteomes" id="UP000004080"/>
    </source>
</evidence>
<proteinExistence type="inferred from homology"/>
<dbReference type="Proteomes" id="UP000004080">
    <property type="component" value="Unassembled WGS sequence"/>
</dbReference>
<dbReference type="GO" id="GO:0000162">
    <property type="term" value="P:L-tryptophan biosynthetic process"/>
    <property type="evidence" value="ECO:0007669"/>
    <property type="project" value="TreeGrafter"/>
</dbReference>
<evidence type="ECO:0000256" key="5">
    <source>
        <dbReference type="ARBA" id="ARBA00012550"/>
    </source>
</evidence>
<dbReference type="Gene3D" id="3.20.20.70">
    <property type="entry name" value="Aldolase class I"/>
    <property type="match status" value="1"/>
</dbReference>
<accession>I8J5F2</accession>
<dbReference type="PATRIC" id="fig|1196324.3.peg.429"/>
<dbReference type="InterPro" id="IPR023016">
    <property type="entry name" value="HisA/PriA"/>
</dbReference>
<evidence type="ECO:0000256" key="8">
    <source>
        <dbReference type="ARBA" id="ARBA00022605"/>
    </source>
</evidence>
<dbReference type="GO" id="GO:0003949">
    <property type="term" value="F:1-(5-phosphoribosyl)-5-[(5-phosphoribosylamino)methylideneamino]imidazole-4-carboxamide isomerase activity"/>
    <property type="evidence" value="ECO:0007669"/>
    <property type="project" value="UniProtKB-UniRule"/>
</dbReference>
<evidence type="ECO:0000256" key="2">
    <source>
        <dbReference type="ARBA" id="ARBA00004496"/>
    </source>
</evidence>
<comment type="subcellular location">
    <subcellularLocation>
        <location evidence="2 12 14">Cytoplasm</location>
    </subcellularLocation>
</comment>
<keyword evidence="8 12" id="KW-0028">Amino-acid biosynthesis</keyword>
<keyword evidence="7 12" id="KW-0963">Cytoplasm</keyword>
<dbReference type="SUPFAM" id="SSF51366">
    <property type="entry name" value="Ribulose-phoshate binding barrel"/>
    <property type="match status" value="1"/>
</dbReference>
<dbReference type="UniPathway" id="UPA00031">
    <property type="reaction ID" value="UER00009"/>
</dbReference>
<evidence type="ECO:0000256" key="7">
    <source>
        <dbReference type="ARBA" id="ARBA00022490"/>
    </source>
</evidence>
<dbReference type="OrthoDB" id="9807749at2"/>
<keyword evidence="9 12" id="KW-0368">Histidine biosynthesis</keyword>
<sequence length="244" mass="26292">MNSLTLYPAIDLRDGKCVRLLQGDYAQETVYSEAPLDMAAAFVEEGAQWLHMVDLDGAKEGKRRNHSLVTQAATTLDVSIQVGGGIRTERDVYEYLSHGVKRVILGSAAIAQPSFVSQMLRQYKEAIAIGIDARDGYVATHGWLQTSSIKATELAKALVEEGAETFIFTDIASDGMLSGPNQARIAELREATQKQVIASGGISSLNDLQALQEDEAGIAGAIIGKALYTGQFTLREALKKVTIC</sequence>
<dbReference type="CDD" id="cd04732">
    <property type="entry name" value="HisA"/>
    <property type="match status" value="1"/>
</dbReference>
<evidence type="ECO:0000256" key="6">
    <source>
        <dbReference type="ARBA" id="ARBA00018464"/>
    </source>
</evidence>
<dbReference type="PANTHER" id="PTHR43090:SF2">
    <property type="entry name" value="1-(5-PHOSPHORIBOSYL)-5-[(5-PHOSPHORIBOSYLAMINO)METHYLIDENEAMINO] IMIDAZOLE-4-CARBOXAMIDE ISOMERASE"/>
    <property type="match status" value="1"/>
</dbReference>
<dbReference type="eggNOG" id="COG0106">
    <property type="taxonomic scope" value="Bacteria"/>
</dbReference>
<gene>
    <name evidence="12" type="primary">hisA</name>
    <name evidence="15" type="ORF">A374_02144</name>
</gene>
<evidence type="ECO:0000256" key="9">
    <source>
        <dbReference type="ARBA" id="ARBA00023102"/>
    </source>
</evidence>
<evidence type="ECO:0000256" key="13">
    <source>
        <dbReference type="RuleBase" id="RU003657"/>
    </source>
</evidence>
<evidence type="ECO:0000256" key="3">
    <source>
        <dbReference type="ARBA" id="ARBA00005133"/>
    </source>
</evidence>
<dbReference type="STRING" id="1196324.A374_02144"/>
<dbReference type="HAMAP" id="MF_01014">
    <property type="entry name" value="HisA"/>
    <property type="match status" value="1"/>
</dbReference>
<evidence type="ECO:0000256" key="14">
    <source>
        <dbReference type="RuleBase" id="RU003658"/>
    </source>
</evidence>
<evidence type="ECO:0000256" key="4">
    <source>
        <dbReference type="ARBA" id="ARBA00009667"/>
    </source>
</evidence>
<evidence type="ECO:0000256" key="1">
    <source>
        <dbReference type="ARBA" id="ARBA00000901"/>
    </source>
</evidence>
<comment type="similarity">
    <text evidence="4 12 13">Belongs to the HisA/HisF family.</text>
</comment>
<dbReference type="InterPro" id="IPR006063">
    <property type="entry name" value="HisA_bact_arch"/>
</dbReference>
<comment type="catalytic activity">
    <reaction evidence="1 12 14">
        <text>1-(5-phospho-beta-D-ribosyl)-5-[(5-phospho-beta-D-ribosylamino)methylideneamino]imidazole-4-carboxamide = 5-[(5-phospho-1-deoxy-D-ribulos-1-ylimino)methylamino]-1-(5-phospho-beta-D-ribosyl)imidazole-4-carboxamide</text>
        <dbReference type="Rhea" id="RHEA:15469"/>
        <dbReference type="ChEBI" id="CHEBI:58435"/>
        <dbReference type="ChEBI" id="CHEBI:58525"/>
        <dbReference type="EC" id="5.3.1.16"/>
    </reaction>
</comment>
<protein>
    <recommendedName>
        <fullName evidence="6 12">1-(5-phosphoribosyl)-5-[(5-phosphoribosylamino)methylideneamino] imidazole-4-carboxamide isomerase</fullName>
        <ecNumber evidence="5 12">5.3.1.16</ecNumber>
    </recommendedName>
    <alternativeName>
        <fullName evidence="11 12">Phosphoribosylformimino-5-aminoimidazole carboxamide ribotide isomerase</fullName>
    </alternativeName>
</protein>
<evidence type="ECO:0000313" key="15">
    <source>
        <dbReference type="EMBL" id="EIT87016.1"/>
    </source>
</evidence>
<feature type="active site" description="Proton donor" evidence="12">
    <location>
        <position position="132"/>
    </location>
</feature>
<dbReference type="Pfam" id="PF00977">
    <property type="entry name" value="His_biosynth"/>
    <property type="match status" value="1"/>
</dbReference>
<dbReference type="InterPro" id="IPR006062">
    <property type="entry name" value="His_biosynth"/>
</dbReference>
<keyword evidence="16" id="KW-1185">Reference proteome</keyword>
<dbReference type="RefSeq" id="WP_007200528.1">
    <property type="nucleotide sequence ID" value="NZ_AKKV01000019.1"/>
</dbReference>
<reference evidence="15 16" key="1">
    <citation type="journal article" date="2012" name="J. Bacteriol.">
        <title>Genome of Bacillus macauensis ZFHKF-1, a Long-Chain-Forming Bacterium.</title>
        <authorList>
            <person name="Cai L."/>
            <person name="Zhang T."/>
        </authorList>
    </citation>
    <scope>NUCLEOTIDE SEQUENCE [LARGE SCALE GENOMIC DNA]</scope>
    <source>
        <strain evidence="15 16">ZFHKF-1</strain>
    </source>
</reference>
<comment type="pathway">
    <text evidence="3 12 14">Amino-acid biosynthesis; L-histidine biosynthesis; L-histidine from 5-phospho-alpha-D-ribose 1-diphosphate: step 4/9.</text>
</comment>
<dbReference type="GO" id="GO:0000105">
    <property type="term" value="P:L-histidine biosynthetic process"/>
    <property type="evidence" value="ECO:0007669"/>
    <property type="project" value="UniProtKB-UniRule"/>
</dbReference>
<dbReference type="InterPro" id="IPR044524">
    <property type="entry name" value="Isoase_HisA-like"/>
</dbReference>
<dbReference type="PANTHER" id="PTHR43090">
    <property type="entry name" value="1-(5-PHOSPHORIBOSYL)-5-[(5-PHOSPHORIBOSYLAMINO)METHYLIDENEAMINO] IMIDAZOLE-4-CARBOXAMIDE ISOMERASE"/>
    <property type="match status" value="1"/>
</dbReference>
<dbReference type="InterPro" id="IPR011060">
    <property type="entry name" value="RibuloseP-bd_barrel"/>
</dbReference>
<evidence type="ECO:0000256" key="11">
    <source>
        <dbReference type="ARBA" id="ARBA00030547"/>
    </source>
</evidence>
<dbReference type="GO" id="GO:0005737">
    <property type="term" value="C:cytoplasm"/>
    <property type="evidence" value="ECO:0007669"/>
    <property type="project" value="UniProtKB-SubCell"/>
</dbReference>
<dbReference type="EMBL" id="AKKV01000019">
    <property type="protein sequence ID" value="EIT87016.1"/>
    <property type="molecule type" value="Genomic_DNA"/>
</dbReference>
<dbReference type="FunFam" id="3.20.20.70:FF:000009">
    <property type="entry name" value="1-(5-phosphoribosyl)-5-[(5-phosphoribosylamino)methylideneamino] imidazole-4-carboxamide isomerase"/>
    <property type="match status" value="1"/>
</dbReference>
<keyword evidence="10 12" id="KW-0413">Isomerase</keyword>
<dbReference type="EC" id="5.3.1.16" evidence="5 12"/>
<comment type="caution">
    <text evidence="15">The sequence shown here is derived from an EMBL/GenBank/DDBJ whole genome shotgun (WGS) entry which is preliminary data.</text>
</comment>
<organism evidence="15 16">
    <name type="scientific">Fictibacillus macauensis ZFHKF-1</name>
    <dbReference type="NCBI Taxonomy" id="1196324"/>
    <lineage>
        <taxon>Bacteria</taxon>
        <taxon>Bacillati</taxon>
        <taxon>Bacillota</taxon>
        <taxon>Bacilli</taxon>
        <taxon>Bacillales</taxon>
        <taxon>Fictibacillaceae</taxon>
        <taxon>Fictibacillus</taxon>
    </lineage>
</organism>
<dbReference type="NCBIfam" id="TIGR00007">
    <property type="entry name" value="1-(5-phosphoribosyl)-5-[(5-phosphoribosylamino)methylideneamino]imidazole-4-carboxamide isomerase"/>
    <property type="match status" value="1"/>
</dbReference>